<proteinExistence type="predicted"/>
<gene>
    <name evidence="1" type="ORF">LITE_LOCUS35276</name>
</gene>
<keyword evidence="2" id="KW-1185">Reference proteome</keyword>
<sequence length="91" mass="11164">MPSREYKNLMRRFCRLLLQTPEASNFRIFGPHIYLFRCNFYWYIKHDNGHTYKQKKLPSYNRNTAWFNKPRGVLHIETIDPVMGLYQPYMT</sequence>
<dbReference type="Proteomes" id="UP001154282">
    <property type="component" value="Unassembled WGS sequence"/>
</dbReference>
<reference evidence="1" key="1">
    <citation type="submission" date="2022-08" db="EMBL/GenBank/DDBJ databases">
        <authorList>
            <person name="Gutierrez-Valencia J."/>
        </authorList>
    </citation>
    <scope>NUCLEOTIDE SEQUENCE</scope>
</reference>
<accession>A0AAV0NU17</accession>
<name>A0AAV0NU17_9ROSI</name>
<protein>
    <submittedName>
        <fullName evidence="1">Uncharacterized protein</fullName>
    </submittedName>
</protein>
<dbReference type="AlphaFoldDB" id="A0AAV0NU17"/>
<dbReference type="EMBL" id="CAMGYJ010000008">
    <property type="protein sequence ID" value="CAI0462238.1"/>
    <property type="molecule type" value="Genomic_DNA"/>
</dbReference>
<evidence type="ECO:0000313" key="2">
    <source>
        <dbReference type="Proteomes" id="UP001154282"/>
    </source>
</evidence>
<comment type="caution">
    <text evidence="1">The sequence shown here is derived from an EMBL/GenBank/DDBJ whole genome shotgun (WGS) entry which is preliminary data.</text>
</comment>
<organism evidence="1 2">
    <name type="scientific">Linum tenue</name>
    <dbReference type="NCBI Taxonomy" id="586396"/>
    <lineage>
        <taxon>Eukaryota</taxon>
        <taxon>Viridiplantae</taxon>
        <taxon>Streptophyta</taxon>
        <taxon>Embryophyta</taxon>
        <taxon>Tracheophyta</taxon>
        <taxon>Spermatophyta</taxon>
        <taxon>Magnoliopsida</taxon>
        <taxon>eudicotyledons</taxon>
        <taxon>Gunneridae</taxon>
        <taxon>Pentapetalae</taxon>
        <taxon>rosids</taxon>
        <taxon>fabids</taxon>
        <taxon>Malpighiales</taxon>
        <taxon>Linaceae</taxon>
        <taxon>Linum</taxon>
    </lineage>
</organism>
<evidence type="ECO:0000313" key="1">
    <source>
        <dbReference type="EMBL" id="CAI0462238.1"/>
    </source>
</evidence>